<keyword evidence="1" id="KW-0472">Membrane</keyword>
<gene>
    <name evidence="2" type="ORF">SAMN04488136_104129</name>
</gene>
<dbReference type="Proteomes" id="UP000198854">
    <property type="component" value="Unassembled WGS sequence"/>
</dbReference>
<dbReference type="RefSeq" id="WP_093270355.1">
    <property type="nucleotide sequence ID" value="NZ_FNDD01000004.1"/>
</dbReference>
<evidence type="ECO:0000313" key="2">
    <source>
        <dbReference type="EMBL" id="SDG89639.1"/>
    </source>
</evidence>
<keyword evidence="1" id="KW-0812">Transmembrane</keyword>
<dbReference type="AlphaFoldDB" id="A0A1G7XZM5"/>
<organism evidence="2 3">
    <name type="scientific">Vibrio xiamenensis</name>
    <dbReference type="NCBI Taxonomy" id="861298"/>
    <lineage>
        <taxon>Bacteria</taxon>
        <taxon>Pseudomonadati</taxon>
        <taxon>Pseudomonadota</taxon>
        <taxon>Gammaproteobacteria</taxon>
        <taxon>Vibrionales</taxon>
        <taxon>Vibrionaceae</taxon>
        <taxon>Vibrio</taxon>
    </lineage>
</organism>
<feature type="transmembrane region" description="Helical" evidence="1">
    <location>
        <begin position="107"/>
        <end position="134"/>
    </location>
</feature>
<dbReference type="EMBL" id="FNDD01000004">
    <property type="protein sequence ID" value="SDG89639.1"/>
    <property type="molecule type" value="Genomic_DNA"/>
</dbReference>
<keyword evidence="3" id="KW-1185">Reference proteome</keyword>
<keyword evidence="1" id="KW-1133">Transmembrane helix</keyword>
<evidence type="ECO:0008006" key="4">
    <source>
        <dbReference type="Google" id="ProtNLM"/>
    </source>
</evidence>
<sequence>MELHEFVSQLLVFPTNIFAIPLGLFFLIMLIDLLFNVVETLTADIDLFDLDNIPGQGVLLPPVLSKVPLTIALFVSFFAATVLSFYFQQFMQDVEALLFEHVSLSIFVDFGIVCDVISIPIIAYLALIIAAWVLKPITPLFSNRRFAEVDFIGLKGRVHSSKITNDYGEVVILHDGNEFLIDAKMESNLSAQYGDEVIIVAKDNASNSYVVALSN</sequence>
<reference evidence="2 3" key="1">
    <citation type="submission" date="2016-10" db="EMBL/GenBank/DDBJ databases">
        <authorList>
            <person name="de Groot N.N."/>
        </authorList>
    </citation>
    <scope>NUCLEOTIDE SEQUENCE [LARGE SCALE GENOMIC DNA]</scope>
    <source>
        <strain evidence="2 3">CGMCC 1.10228</strain>
    </source>
</reference>
<accession>A0A1G7XZM5</accession>
<proteinExistence type="predicted"/>
<feature type="transmembrane region" description="Helical" evidence="1">
    <location>
        <begin position="12"/>
        <end position="35"/>
    </location>
</feature>
<evidence type="ECO:0000313" key="3">
    <source>
        <dbReference type="Proteomes" id="UP000198854"/>
    </source>
</evidence>
<dbReference type="OrthoDB" id="5827192at2"/>
<dbReference type="STRING" id="861298.SAMN04488136_104129"/>
<feature type="transmembrane region" description="Helical" evidence="1">
    <location>
        <begin position="67"/>
        <end position="87"/>
    </location>
</feature>
<name>A0A1G7XZM5_9VIBR</name>
<protein>
    <recommendedName>
        <fullName evidence="4">Membrane protein implicated in regulation of membrane protease activity</fullName>
    </recommendedName>
</protein>
<evidence type="ECO:0000256" key="1">
    <source>
        <dbReference type="SAM" id="Phobius"/>
    </source>
</evidence>